<proteinExistence type="predicted"/>
<accession>A0A3M7SK65</accession>
<dbReference type="AlphaFoldDB" id="A0A3M7SK65"/>
<evidence type="ECO:0000313" key="1">
    <source>
        <dbReference type="EMBL" id="RNA36030.1"/>
    </source>
</evidence>
<dbReference type="Proteomes" id="UP000276133">
    <property type="component" value="Unassembled WGS sequence"/>
</dbReference>
<sequence>MNYALMINIKITKPSTSRMKHRDCIEYPRFLFWYWELARTKLSCFDKKVSSVKVSLVVSYKRIMNSFAYFNLKNYLNRKSNCYLEPHIVSVIIIEIIN</sequence>
<evidence type="ECO:0000313" key="2">
    <source>
        <dbReference type="Proteomes" id="UP000276133"/>
    </source>
</evidence>
<comment type="caution">
    <text evidence="1">The sequence shown here is derived from an EMBL/GenBank/DDBJ whole genome shotgun (WGS) entry which is preliminary data.</text>
</comment>
<protein>
    <submittedName>
        <fullName evidence="1">Uncharacterized protein</fullName>
    </submittedName>
</protein>
<reference evidence="1 2" key="1">
    <citation type="journal article" date="2018" name="Sci. Rep.">
        <title>Genomic signatures of local adaptation to the degree of environmental predictability in rotifers.</title>
        <authorList>
            <person name="Franch-Gras L."/>
            <person name="Hahn C."/>
            <person name="Garcia-Roger E.M."/>
            <person name="Carmona M.J."/>
            <person name="Serra M."/>
            <person name="Gomez A."/>
        </authorList>
    </citation>
    <scope>NUCLEOTIDE SEQUENCE [LARGE SCALE GENOMIC DNA]</scope>
    <source>
        <strain evidence="1">HYR1</strain>
    </source>
</reference>
<name>A0A3M7SK65_BRAPC</name>
<gene>
    <name evidence="1" type="ORF">BpHYR1_044141</name>
</gene>
<keyword evidence="2" id="KW-1185">Reference proteome</keyword>
<dbReference type="EMBL" id="REGN01001250">
    <property type="protein sequence ID" value="RNA36030.1"/>
    <property type="molecule type" value="Genomic_DNA"/>
</dbReference>
<organism evidence="1 2">
    <name type="scientific">Brachionus plicatilis</name>
    <name type="common">Marine rotifer</name>
    <name type="synonym">Brachionus muelleri</name>
    <dbReference type="NCBI Taxonomy" id="10195"/>
    <lineage>
        <taxon>Eukaryota</taxon>
        <taxon>Metazoa</taxon>
        <taxon>Spiralia</taxon>
        <taxon>Gnathifera</taxon>
        <taxon>Rotifera</taxon>
        <taxon>Eurotatoria</taxon>
        <taxon>Monogononta</taxon>
        <taxon>Pseudotrocha</taxon>
        <taxon>Ploima</taxon>
        <taxon>Brachionidae</taxon>
        <taxon>Brachionus</taxon>
    </lineage>
</organism>